<dbReference type="OrthoDB" id="3241567at2759"/>
<dbReference type="Pfam" id="PF20415">
    <property type="entry name" value="DUF6699"/>
    <property type="match status" value="1"/>
</dbReference>
<protein>
    <recommendedName>
        <fullName evidence="2">DUF6699 domain-containing protein</fullName>
    </recommendedName>
</protein>
<proteinExistence type="predicted"/>
<gene>
    <name evidence="3" type="ORF">OE88DRAFT_1729062</name>
</gene>
<keyword evidence="4" id="KW-1185">Reference proteome</keyword>
<dbReference type="STRING" id="5364.A0A5C3MP07"/>
<sequence>MANLVRSSISHGEALRHFTCLNAARSATLAAASCPRPCPCRDCGHKPIPGGWIPPEDRPVASEQYRDPVTGACLQRPRRRSSARYTPAHRTTRPSRSILRGLPDEPQTPLTSRGGFNPGITSPAPLVMTTPTPLVMTTPSSTPYFFISPVPTTGTGTSPLFLTGHLSPSTSSPFIPSPAFNLPAVDPFIPPVIPDGGSPPCCQPAAMAQAAAYASYTLQPSLPPPSPWLCPPPQPPWTPSFPAVTPAQTYVAVPTATPAQTPNQIVYVTPSGNLTWTPHPQPHPQIPPAAFFPMNAITGSNPAAFSPVWDPNATMSVSGGYPLPGTSPNWTTPPWPPVSMPGTEMPMRIAPCLIPNPVNALLPQIVWDVSKSPSTARKITGRHIILDMVEDFKQPATAPTVQKLVIVCDFGALRSLWPQIEIEQDGPITVWDVMNAIYEFFQKRLRKREVEFIQSLQPGNEAILRDSFYRRCQDSPGLYEWEVQQGYKRVDVLGDSRVWWGVWVTYNPDDTWQLNLGLMPLRQP</sequence>
<dbReference type="AlphaFoldDB" id="A0A5C3MP07"/>
<name>A0A5C3MP07_9AGAM</name>
<reference evidence="3 4" key="1">
    <citation type="journal article" date="2019" name="Nat. Ecol. Evol.">
        <title>Megaphylogeny resolves global patterns of mushroom evolution.</title>
        <authorList>
            <person name="Varga T."/>
            <person name="Krizsan K."/>
            <person name="Foldi C."/>
            <person name="Dima B."/>
            <person name="Sanchez-Garcia M."/>
            <person name="Sanchez-Ramirez S."/>
            <person name="Szollosi G.J."/>
            <person name="Szarkandi J.G."/>
            <person name="Papp V."/>
            <person name="Albert L."/>
            <person name="Andreopoulos W."/>
            <person name="Angelini C."/>
            <person name="Antonin V."/>
            <person name="Barry K.W."/>
            <person name="Bougher N.L."/>
            <person name="Buchanan P."/>
            <person name="Buyck B."/>
            <person name="Bense V."/>
            <person name="Catcheside P."/>
            <person name="Chovatia M."/>
            <person name="Cooper J."/>
            <person name="Damon W."/>
            <person name="Desjardin D."/>
            <person name="Finy P."/>
            <person name="Geml J."/>
            <person name="Haridas S."/>
            <person name="Hughes K."/>
            <person name="Justo A."/>
            <person name="Karasinski D."/>
            <person name="Kautmanova I."/>
            <person name="Kiss B."/>
            <person name="Kocsube S."/>
            <person name="Kotiranta H."/>
            <person name="LaButti K.M."/>
            <person name="Lechner B.E."/>
            <person name="Liimatainen K."/>
            <person name="Lipzen A."/>
            <person name="Lukacs Z."/>
            <person name="Mihaltcheva S."/>
            <person name="Morgado L.N."/>
            <person name="Niskanen T."/>
            <person name="Noordeloos M.E."/>
            <person name="Ohm R.A."/>
            <person name="Ortiz-Santana B."/>
            <person name="Ovrebo C."/>
            <person name="Racz N."/>
            <person name="Riley R."/>
            <person name="Savchenko A."/>
            <person name="Shiryaev A."/>
            <person name="Soop K."/>
            <person name="Spirin V."/>
            <person name="Szebenyi C."/>
            <person name="Tomsovsky M."/>
            <person name="Tulloss R.E."/>
            <person name="Uehling J."/>
            <person name="Grigoriev I.V."/>
            <person name="Vagvolgyi C."/>
            <person name="Papp T."/>
            <person name="Martin F.M."/>
            <person name="Miettinen O."/>
            <person name="Hibbett D.S."/>
            <person name="Nagy L.G."/>
        </authorList>
    </citation>
    <scope>NUCLEOTIDE SEQUENCE [LARGE SCALE GENOMIC DNA]</scope>
    <source>
        <strain evidence="3 4">OMC1185</strain>
    </source>
</reference>
<evidence type="ECO:0000256" key="1">
    <source>
        <dbReference type="SAM" id="MobiDB-lite"/>
    </source>
</evidence>
<evidence type="ECO:0000259" key="2">
    <source>
        <dbReference type="Pfam" id="PF20415"/>
    </source>
</evidence>
<evidence type="ECO:0000313" key="4">
    <source>
        <dbReference type="Proteomes" id="UP000305948"/>
    </source>
</evidence>
<feature type="region of interest" description="Disordered" evidence="1">
    <location>
        <begin position="75"/>
        <end position="125"/>
    </location>
</feature>
<dbReference type="InterPro" id="IPR046522">
    <property type="entry name" value="DUF6699"/>
</dbReference>
<dbReference type="EMBL" id="ML213529">
    <property type="protein sequence ID" value="TFK46515.1"/>
    <property type="molecule type" value="Genomic_DNA"/>
</dbReference>
<dbReference type="Proteomes" id="UP000305948">
    <property type="component" value="Unassembled WGS sequence"/>
</dbReference>
<evidence type="ECO:0000313" key="3">
    <source>
        <dbReference type="EMBL" id="TFK46515.1"/>
    </source>
</evidence>
<feature type="domain" description="DUF6699" evidence="2">
    <location>
        <begin position="365"/>
        <end position="505"/>
    </location>
</feature>
<organism evidence="3 4">
    <name type="scientific">Heliocybe sulcata</name>
    <dbReference type="NCBI Taxonomy" id="5364"/>
    <lineage>
        <taxon>Eukaryota</taxon>
        <taxon>Fungi</taxon>
        <taxon>Dikarya</taxon>
        <taxon>Basidiomycota</taxon>
        <taxon>Agaricomycotina</taxon>
        <taxon>Agaricomycetes</taxon>
        <taxon>Gloeophyllales</taxon>
        <taxon>Gloeophyllaceae</taxon>
        <taxon>Heliocybe</taxon>
    </lineage>
</organism>
<accession>A0A5C3MP07</accession>